<evidence type="ECO:0000256" key="1">
    <source>
        <dbReference type="SAM" id="MobiDB-lite"/>
    </source>
</evidence>
<dbReference type="AlphaFoldDB" id="A0A9Q1MNR2"/>
<evidence type="ECO:0000313" key="3">
    <source>
        <dbReference type="Proteomes" id="UP001152561"/>
    </source>
</evidence>
<keyword evidence="3" id="KW-1185">Reference proteome</keyword>
<feature type="compositionally biased region" description="Basic and acidic residues" evidence="1">
    <location>
        <begin position="12"/>
        <end position="29"/>
    </location>
</feature>
<sequence length="87" mass="9972">MPSPLARHSSKHEKGCSAIERRERTSRHEAEINGRESIDVFGRIYEHKLSPGSQSPYGARYGRINIQIFEFLSRPLAAQVMCKKYLP</sequence>
<accession>A0A9Q1MNR2</accession>
<reference evidence="3" key="1">
    <citation type="journal article" date="2023" name="Proc. Natl. Acad. Sci. U.S.A.">
        <title>Genomic and structural basis for evolution of tropane alkaloid biosynthesis.</title>
        <authorList>
            <person name="Wanga Y.-J."/>
            <person name="Taina T."/>
            <person name="Yua J.-Y."/>
            <person name="Lia J."/>
            <person name="Xua B."/>
            <person name="Chenc J."/>
            <person name="D'Auriad J.C."/>
            <person name="Huanga J.-P."/>
            <person name="Huanga S.-X."/>
        </authorList>
    </citation>
    <scope>NUCLEOTIDE SEQUENCE [LARGE SCALE GENOMIC DNA]</scope>
    <source>
        <strain evidence="3">cv. KIB-2019</strain>
    </source>
</reference>
<dbReference type="Proteomes" id="UP001152561">
    <property type="component" value="Unassembled WGS sequence"/>
</dbReference>
<organism evidence="2 3">
    <name type="scientific">Anisodus acutangulus</name>
    <dbReference type="NCBI Taxonomy" id="402998"/>
    <lineage>
        <taxon>Eukaryota</taxon>
        <taxon>Viridiplantae</taxon>
        <taxon>Streptophyta</taxon>
        <taxon>Embryophyta</taxon>
        <taxon>Tracheophyta</taxon>
        <taxon>Spermatophyta</taxon>
        <taxon>Magnoliopsida</taxon>
        <taxon>eudicotyledons</taxon>
        <taxon>Gunneridae</taxon>
        <taxon>Pentapetalae</taxon>
        <taxon>asterids</taxon>
        <taxon>lamiids</taxon>
        <taxon>Solanales</taxon>
        <taxon>Solanaceae</taxon>
        <taxon>Solanoideae</taxon>
        <taxon>Hyoscyameae</taxon>
        <taxon>Anisodus</taxon>
    </lineage>
</organism>
<name>A0A9Q1MNR2_9SOLA</name>
<comment type="caution">
    <text evidence="2">The sequence shown here is derived from an EMBL/GenBank/DDBJ whole genome shotgun (WGS) entry which is preliminary data.</text>
</comment>
<dbReference type="EMBL" id="JAJAGQ010000004">
    <property type="protein sequence ID" value="KAJ8565007.1"/>
    <property type="molecule type" value="Genomic_DNA"/>
</dbReference>
<feature type="region of interest" description="Disordered" evidence="1">
    <location>
        <begin position="1"/>
        <end position="29"/>
    </location>
</feature>
<evidence type="ECO:0000313" key="2">
    <source>
        <dbReference type="EMBL" id="KAJ8565007.1"/>
    </source>
</evidence>
<protein>
    <submittedName>
        <fullName evidence="2">Uncharacterized protein</fullName>
    </submittedName>
</protein>
<gene>
    <name evidence="2" type="ORF">K7X08_001467</name>
</gene>
<proteinExistence type="predicted"/>